<organism evidence="1">
    <name type="scientific">Pararge aegeria</name>
    <name type="common">speckled wood butterfly</name>
    <dbReference type="NCBI Taxonomy" id="116150"/>
    <lineage>
        <taxon>Eukaryota</taxon>
        <taxon>Metazoa</taxon>
        <taxon>Ecdysozoa</taxon>
        <taxon>Arthropoda</taxon>
        <taxon>Hexapoda</taxon>
        <taxon>Insecta</taxon>
        <taxon>Pterygota</taxon>
        <taxon>Neoptera</taxon>
        <taxon>Endopterygota</taxon>
        <taxon>Lepidoptera</taxon>
        <taxon>Glossata</taxon>
        <taxon>Ditrysia</taxon>
        <taxon>Papilionoidea</taxon>
        <taxon>Nymphalidae</taxon>
        <taxon>Satyrinae</taxon>
        <taxon>Satyrini</taxon>
        <taxon>Parargina</taxon>
        <taxon>Pararge</taxon>
    </lineage>
</organism>
<feature type="non-terminal residue" evidence="1">
    <location>
        <position position="69"/>
    </location>
</feature>
<reference evidence="1" key="1">
    <citation type="journal article" date="2013" name="BMC Genomics">
        <title>Unscrambling butterfly oogenesis.</title>
        <authorList>
            <person name="Carter J.M."/>
            <person name="Baker S.C."/>
            <person name="Pink R."/>
            <person name="Carter D.R."/>
            <person name="Collins A."/>
            <person name="Tomlin J."/>
            <person name="Gibbs M."/>
            <person name="Breuker C.J."/>
        </authorList>
    </citation>
    <scope>NUCLEOTIDE SEQUENCE</scope>
    <source>
        <tissue evidence="1">Ovary</tissue>
    </source>
</reference>
<accession>S4NXR4</accession>
<dbReference type="EMBL" id="GAIX01010626">
    <property type="protein sequence ID" value="JAA81934.1"/>
    <property type="molecule type" value="Transcribed_RNA"/>
</dbReference>
<proteinExistence type="predicted"/>
<sequence>MPVRAKRYSRECLSFEFFTCILHSPSALPSLLGSYSVSSKNSFILVSSLSSNSSSSSLVLKVGLGVIST</sequence>
<name>S4NXR4_9NEOP</name>
<dbReference type="AlphaFoldDB" id="S4NXR4"/>
<evidence type="ECO:0000313" key="1">
    <source>
        <dbReference type="EMBL" id="JAA81934.1"/>
    </source>
</evidence>
<reference evidence="1" key="2">
    <citation type="submission" date="2013-05" db="EMBL/GenBank/DDBJ databases">
        <authorList>
            <person name="Carter J.-M."/>
            <person name="Baker S.C."/>
            <person name="Pink R."/>
            <person name="Carter D.R.F."/>
            <person name="Collins A."/>
            <person name="Tomlin J."/>
            <person name="Gibbs M."/>
            <person name="Breuker C.J."/>
        </authorList>
    </citation>
    <scope>NUCLEOTIDE SEQUENCE</scope>
    <source>
        <tissue evidence="1">Ovary</tissue>
    </source>
</reference>
<protein>
    <submittedName>
        <fullName evidence="1">Uncharacterized protein</fullName>
    </submittedName>
</protein>